<accession>A0ABP6NHS9</accession>
<name>A0ABP6NHS9_9ACTN</name>
<organism evidence="2 3">
    <name type="scientific">Planomonospora alba</name>
    <dbReference type="NCBI Taxonomy" id="161354"/>
    <lineage>
        <taxon>Bacteria</taxon>
        <taxon>Bacillati</taxon>
        <taxon>Actinomycetota</taxon>
        <taxon>Actinomycetes</taxon>
        <taxon>Streptosporangiales</taxon>
        <taxon>Streptosporangiaceae</taxon>
        <taxon>Planomonospora</taxon>
    </lineage>
</organism>
<gene>
    <name evidence="2" type="ORF">GCM10010466_42690</name>
</gene>
<keyword evidence="3" id="KW-1185">Reference proteome</keyword>
<evidence type="ECO:0000313" key="2">
    <source>
        <dbReference type="EMBL" id="GAA3147154.1"/>
    </source>
</evidence>
<sequence length="54" mass="5320">MNPMSRAAAGGAARPDAAGDTTAWIRAGGPGPAPGPGIPTLHATAPPIRKRTHP</sequence>
<dbReference type="EMBL" id="BAAAUT010000035">
    <property type="protein sequence ID" value="GAA3147154.1"/>
    <property type="molecule type" value="Genomic_DNA"/>
</dbReference>
<feature type="region of interest" description="Disordered" evidence="1">
    <location>
        <begin position="1"/>
        <end position="54"/>
    </location>
</feature>
<evidence type="ECO:0000256" key="1">
    <source>
        <dbReference type="SAM" id="MobiDB-lite"/>
    </source>
</evidence>
<feature type="compositionally biased region" description="Low complexity" evidence="1">
    <location>
        <begin position="1"/>
        <end position="23"/>
    </location>
</feature>
<proteinExistence type="predicted"/>
<comment type="caution">
    <text evidence="2">The sequence shown here is derived from an EMBL/GenBank/DDBJ whole genome shotgun (WGS) entry which is preliminary data.</text>
</comment>
<dbReference type="Proteomes" id="UP001500320">
    <property type="component" value="Unassembled WGS sequence"/>
</dbReference>
<evidence type="ECO:0000313" key="3">
    <source>
        <dbReference type="Proteomes" id="UP001500320"/>
    </source>
</evidence>
<protein>
    <submittedName>
        <fullName evidence="2">Uncharacterized protein</fullName>
    </submittedName>
</protein>
<reference evidence="3" key="1">
    <citation type="journal article" date="2019" name="Int. J. Syst. Evol. Microbiol.">
        <title>The Global Catalogue of Microorganisms (GCM) 10K type strain sequencing project: providing services to taxonomists for standard genome sequencing and annotation.</title>
        <authorList>
            <consortium name="The Broad Institute Genomics Platform"/>
            <consortium name="The Broad Institute Genome Sequencing Center for Infectious Disease"/>
            <person name="Wu L."/>
            <person name="Ma J."/>
        </authorList>
    </citation>
    <scope>NUCLEOTIDE SEQUENCE [LARGE SCALE GENOMIC DNA]</scope>
    <source>
        <strain evidence="3">JCM 9373</strain>
    </source>
</reference>